<accession>V5H8I1</accession>
<evidence type="ECO:0000256" key="7">
    <source>
        <dbReference type="SAM" id="Phobius"/>
    </source>
</evidence>
<dbReference type="GO" id="GO:0045724">
    <property type="term" value="P:positive regulation of cilium assembly"/>
    <property type="evidence" value="ECO:0007669"/>
    <property type="project" value="TreeGrafter"/>
</dbReference>
<evidence type="ECO:0000256" key="5">
    <source>
        <dbReference type="ARBA" id="ARBA00023136"/>
    </source>
</evidence>
<dbReference type="PANTHER" id="PTHR13317">
    <property type="entry name" value="TRANSMEMBRANE ANTERIOR POSTERIOR TRANSFORMATION PROTEIN 1 HOMOLOG"/>
    <property type="match status" value="1"/>
</dbReference>
<feature type="transmembrane region" description="Helical" evidence="7">
    <location>
        <begin position="303"/>
        <end position="322"/>
    </location>
</feature>
<dbReference type="InterPro" id="IPR008010">
    <property type="entry name" value="Tatp1"/>
</dbReference>
<feature type="transmembrane region" description="Helical" evidence="7">
    <location>
        <begin position="12"/>
        <end position="35"/>
    </location>
</feature>
<sequence length="499" mass="56028">MLYGFFQCADAFLFVFTLLPLRFMLALWFLLVYALKTLSSVFLKARGTAPSRVLQPAEICDLLKGIILVAVCFLVSYVDTSMLYHIVKSQSVIKLYIFFNMLEVADKLFSSFGQDILDALFWTATEPRGKKREHLGVLPHLALAVGYVLLHCLLVMLQATTLNVAINSQNKALLTIMMSNNFVELKGMVFKKFEKNNLFQMSCSDVRERFHYVILLFVVILQTMKEYSWQEEQFWTLLPDCMMVMLAEVLVDWVKHAFVTRFNEISYEVYKEYITSLAYDLASSKLKNAYSDHSDLISRRMGFIPLPLGALLLRIIGASVQVRGSMGLLIGLLVYLCLTALKVLINLLLMGRACTLIEQHRQSVKEKVPAPRQCTSLPSSRRASLDNLPGTLLAPCAQSEPQSPSPSISSSLADIAAQAQLLQDTLQPRPIFSNSAVSLNDLGINEQVFGEDIEVKEEDALRRRRDRSVSTGILLGGPYGPSTHPVRKEAGDVRFAEES</sequence>
<keyword evidence="5 7" id="KW-0472">Membrane</keyword>
<feature type="compositionally biased region" description="Basic and acidic residues" evidence="6">
    <location>
        <begin position="486"/>
        <end position="499"/>
    </location>
</feature>
<dbReference type="Pfam" id="PF05346">
    <property type="entry name" value="DUF747"/>
    <property type="match status" value="1"/>
</dbReference>
<organism evidence="8">
    <name type="scientific">Ixodes ricinus</name>
    <name type="common">Common tick</name>
    <name type="synonym">Acarus ricinus</name>
    <dbReference type="NCBI Taxonomy" id="34613"/>
    <lineage>
        <taxon>Eukaryota</taxon>
        <taxon>Metazoa</taxon>
        <taxon>Ecdysozoa</taxon>
        <taxon>Arthropoda</taxon>
        <taxon>Chelicerata</taxon>
        <taxon>Arachnida</taxon>
        <taxon>Acari</taxon>
        <taxon>Parasitiformes</taxon>
        <taxon>Ixodida</taxon>
        <taxon>Ixodoidea</taxon>
        <taxon>Ixodidae</taxon>
        <taxon>Ixodinae</taxon>
        <taxon>Ixodes</taxon>
    </lineage>
</organism>
<comment type="similarity">
    <text evidence="2">Belongs to the TAPT1 family.</text>
</comment>
<feature type="transmembrane region" description="Helical" evidence="7">
    <location>
        <begin position="66"/>
        <end position="87"/>
    </location>
</feature>
<dbReference type="PANTHER" id="PTHR13317:SF4">
    <property type="entry name" value="TRANSMEMBRANE ANTERIOR POSTERIOR TRANSFORMATION PROTEIN 1 HOMOLOG"/>
    <property type="match status" value="1"/>
</dbReference>
<feature type="transmembrane region" description="Helical" evidence="7">
    <location>
        <begin position="137"/>
        <end position="160"/>
    </location>
</feature>
<feature type="transmembrane region" description="Helical" evidence="7">
    <location>
        <begin position="328"/>
        <end position="349"/>
    </location>
</feature>
<dbReference type="GO" id="GO:0036064">
    <property type="term" value="C:ciliary basal body"/>
    <property type="evidence" value="ECO:0007669"/>
    <property type="project" value="TreeGrafter"/>
</dbReference>
<evidence type="ECO:0000256" key="1">
    <source>
        <dbReference type="ARBA" id="ARBA00004141"/>
    </source>
</evidence>
<name>V5H8I1_IXORI</name>
<dbReference type="AlphaFoldDB" id="V5H8I1"/>
<feature type="region of interest" description="Disordered" evidence="6">
    <location>
        <begin position="471"/>
        <end position="499"/>
    </location>
</feature>
<keyword evidence="3 7" id="KW-0812">Transmembrane</keyword>
<evidence type="ECO:0000256" key="4">
    <source>
        <dbReference type="ARBA" id="ARBA00022989"/>
    </source>
</evidence>
<evidence type="ECO:0000256" key="3">
    <source>
        <dbReference type="ARBA" id="ARBA00022692"/>
    </source>
</evidence>
<feature type="transmembrane region" description="Helical" evidence="7">
    <location>
        <begin position="172"/>
        <end position="189"/>
    </location>
</feature>
<dbReference type="EMBL" id="GANP01013591">
    <property type="protein sequence ID" value="JAB70877.1"/>
    <property type="molecule type" value="mRNA"/>
</dbReference>
<protein>
    <submittedName>
        <fullName evidence="8">Putative conserved plasma membrane protein</fullName>
    </submittedName>
</protein>
<reference evidence="8" key="1">
    <citation type="journal article" date="2015" name="Sci. Rep.">
        <title>Tissue- and time-dependent transcription in Ixodes ricinus salivary glands and midguts when blood feeding on the vertebrate host.</title>
        <authorList>
            <person name="Kotsyfakis M."/>
            <person name="Schwarz A."/>
            <person name="Erhart J."/>
            <person name="Ribeiro J.M."/>
        </authorList>
    </citation>
    <scope>NUCLEOTIDE SEQUENCE</scope>
    <source>
        <tissue evidence="8">Salivary gland and midgut</tissue>
    </source>
</reference>
<proteinExistence type="evidence at transcript level"/>
<dbReference type="GO" id="GO:0005789">
    <property type="term" value="C:endoplasmic reticulum membrane"/>
    <property type="evidence" value="ECO:0007669"/>
    <property type="project" value="TreeGrafter"/>
</dbReference>
<evidence type="ECO:0000256" key="2">
    <source>
        <dbReference type="ARBA" id="ARBA00008803"/>
    </source>
</evidence>
<evidence type="ECO:0000256" key="6">
    <source>
        <dbReference type="SAM" id="MobiDB-lite"/>
    </source>
</evidence>
<comment type="subcellular location">
    <subcellularLocation>
        <location evidence="1">Membrane</location>
        <topology evidence="1">Multi-pass membrane protein</topology>
    </subcellularLocation>
</comment>
<keyword evidence="4 7" id="KW-1133">Transmembrane helix</keyword>
<evidence type="ECO:0000313" key="8">
    <source>
        <dbReference type="EMBL" id="JAB70877.1"/>
    </source>
</evidence>